<feature type="transmembrane region" description="Helical" evidence="2">
    <location>
        <begin position="226"/>
        <end position="246"/>
    </location>
</feature>
<gene>
    <name evidence="3" type="ORF">BV898_04331</name>
</gene>
<evidence type="ECO:0000313" key="3">
    <source>
        <dbReference type="EMBL" id="OQV21754.1"/>
    </source>
</evidence>
<evidence type="ECO:0000256" key="1">
    <source>
        <dbReference type="SAM" id="MobiDB-lite"/>
    </source>
</evidence>
<name>A0A1W0X358_HYPEX</name>
<keyword evidence="2" id="KW-0812">Transmembrane</keyword>
<dbReference type="EMBL" id="MTYJ01000021">
    <property type="protein sequence ID" value="OQV21754.1"/>
    <property type="molecule type" value="Genomic_DNA"/>
</dbReference>
<evidence type="ECO:0000313" key="4">
    <source>
        <dbReference type="Proteomes" id="UP000192578"/>
    </source>
</evidence>
<comment type="caution">
    <text evidence="3">The sequence shown here is derived from an EMBL/GenBank/DDBJ whole genome shotgun (WGS) entry which is preliminary data.</text>
</comment>
<feature type="transmembrane region" description="Helical" evidence="2">
    <location>
        <begin position="201"/>
        <end position="221"/>
    </location>
</feature>
<dbReference type="InterPro" id="IPR026505">
    <property type="entry name" value="Solute_c_fam_35_mem_F3/F4"/>
</dbReference>
<evidence type="ECO:0008006" key="5">
    <source>
        <dbReference type="Google" id="ProtNLM"/>
    </source>
</evidence>
<feature type="transmembrane region" description="Helical" evidence="2">
    <location>
        <begin position="113"/>
        <end position="133"/>
    </location>
</feature>
<organism evidence="3 4">
    <name type="scientific">Hypsibius exemplaris</name>
    <name type="common">Freshwater tardigrade</name>
    <dbReference type="NCBI Taxonomy" id="2072580"/>
    <lineage>
        <taxon>Eukaryota</taxon>
        <taxon>Metazoa</taxon>
        <taxon>Ecdysozoa</taxon>
        <taxon>Tardigrada</taxon>
        <taxon>Eutardigrada</taxon>
        <taxon>Parachela</taxon>
        <taxon>Hypsibioidea</taxon>
        <taxon>Hypsibiidae</taxon>
        <taxon>Hypsibius</taxon>
    </lineage>
</organism>
<keyword evidence="2" id="KW-0472">Membrane</keyword>
<feature type="compositionally biased region" description="Basic and acidic residues" evidence="1">
    <location>
        <begin position="453"/>
        <end position="478"/>
    </location>
</feature>
<feature type="region of interest" description="Disordered" evidence="1">
    <location>
        <begin position="450"/>
        <end position="486"/>
    </location>
</feature>
<feature type="transmembrane region" description="Helical" evidence="2">
    <location>
        <begin position="393"/>
        <end position="410"/>
    </location>
</feature>
<keyword evidence="2" id="KW-1133">Transmembrane helix</keyword>
<feature type="transmembrane region" description="Helical" evidence="2">
    <location>
        <begin position="330"/>
        <end position="355"/>
    </location>
</feature>
<dbReference type="PANTHER" id="PTHR19346">
    <property type="entry name" value="SUGAR PHOSPHATE TRANSPORTER DOMAIN-CONTAINING PROTEIN"/>
    <property type="match status" value="1"/>
</dbReference>
<protein>
    <recommendedName>
        <fullName evidence="5">Solute carrier family 35 member F4</fullName>
    </recommendedName>
</protein>
<dbReference type="Proteomes" id="UP000192578">
    <property type="component" value="Unassembled WGS sequence"/>
</dbReference>
<feature type="transmembrane region" description="Helical" evidence="2">
    <location>
        <begin position="422"/>
        <end position="444"/>
    </location>
</feature>
<dbReference type="PANTHER" id="PTHR19346:SF4">
    <property type="entry name" value="SUGAR PHOSPHATE TRANSPORTER DOMAIN-CONTAINING PROTEIN"/>
    <property type="match status" value="1"/>
</dbReference>
<accession>A0A1W0X358</accession>
<feature type="transmembrane region" description="Helical" evidence="2">
    <location>
        <begin position="176"/>
        <end position="195"/>
    </location>
</feature>
<feature type="transmembrane region" description="Helical" evidence="2">
    <location>
        <begin position="76"/>
        <end position="93"/>
    </location>
</feature>
<feature type="transmembrane region" description="Helical" evidence="2">
    <location>
        <begin position="297"/>
        <end position="318"/>
    </location>
</feature>
<dbReference type="OrthoDB" id="10062838at2759"/>
<reference evidence="4" key="1">
    <citation type="submission" date="2017-01" db="EMBL/GenBank/DDBJ databases">
        <title>Comparative genomics of anhydrobiosis in the tardigrade Hypsibius dujardini.</title>
        <authorList>
            <person name="Yoshida Y."/>
            <person name="Koutsovoulos G."/>
            <person name="Laetsch D."/>
            <person name="Stevens L."/>
            <person name="Kumar S."/>
            <person name="Horikawa D."/>
            <person name="Ishino K."/>
            <person name="Komine S."/>
            <person name="Tomita M."/>
            <person name="Blaxter M."/>
            <person name="Arakawa K."/>
        </authorList>
    </citation>
    <scope>NUCLEOTIDE SEQUENCE [LARGE SCALE GENOMIC DNA]</scope>
    <source>
        <strain evidence="4">Z151</strain>
    </source>
</reference>
<keyword evidence="4" id="KW-1185">Reference proteome</keyword>
<proteinExistence type="predicted"/>
<feature type="transmembrane region" description="Helical" evidence="2">
    <location>
        <begin position="367"/>
        <end position="386"/>
    </location>
</feature>
<evidence type="ECO:0000256" key="2">
    <source>
        <dbReference type="SAM" id="Phobius"/>
    </source>
</evidence>
<dbReference type="AlphaFoldDB" id="A0A1W0X358"/>
<sequence>MKEETAKFLKTPAAGHNRTPVIIITSSSQSDIARDNNGENSYSADNEDLSDVHVDEMVTAPPEGEMVTERQARKNWIMALILLLIYITLVVTSSQLTSSAFNDVKFKQYKAPFLFVFCKVLMRCLAFPSVFLIQCCARLVKRQPIGAREQWRQSTAALRQHDGEGRIGVRIFLNKFFPMSITMLLMQIGWVVGLVHAPASIVTALCSATIAFSYLISWLVLKNKMLLIKGLFVIVAFTGIALISYASTVAQYARMETLGGGAANVSEDKLADAFENNDTGDGGPAVYSTTSFAGANVYLGIFCGISAAITYSLHSLAFKIAFKKTDLVQVSLIMSLMSAFICAMYLPVPVTLYLIGYENWEFAKMPLHIMFSSWFLAYISSVAYAYGLALSNPFFMSVGEVLIVALSTVIDAVVRKIGLNDLQIAGTALVALAFIFMVMPDPWVSLSLKRQNRRPEKEPKPNGEISAERLELHPKSPTKDIPSVRV</sequence>